<reference evidence="1" key="1">
    <citation type="submission" date="2020-05" db="EMBL/GenBank/DDBJ databases">
        <title>Mycena genomes resolve the evolution of fungal bioluminescence.</title>
        <authorList>
            <person name="Tsai I.J."/>
        </authorList>
    </citation>
    <scope>NUCLEOTIDE SEQUENCE</scope>
    <source>
        <strain evidence="1">CCC161011</strain>
    </source>
</reference>
<accession>A0A8H6WUK2</accession>
<keyword evidence="2" id="KW-1185">Reference proteome</keyword>
<evidence type="ECO:0000313" key="2">
    <source>
        <dbReference type="Proteomes" id="UP000620124"/>
    </source>
</evidence>
<proteinExistence type="predicted"/>
<comment type="caution">
    <text evidence="1">The sequence shown here is derived from an EMBL/GenBank/DDBJ whole genome shotgun (WGS) entry which is preliminary data.</text>
</comment>
<dbReference type="AlphaFoldDB" id="A0A8H6WUK2"/>
<dbReference type="OrthoDB" id="3029499at2759"/>
<sequence>MSRQVFTDAARWARPKISMHRFLSREYASLPVRRPRRFWDFHVPKNAWDYRSRNTLFPGHTIAREHERDLAMRDWVRIPDERLPSPWTCDWFRWRYWTNPQPLEAVLSTRYSLDNEPLHPIMFADSSDHVHTTVFACAKTRRFYLYSGPLFGEEEMLYAFVGVFSSVEAFIEEADWNQMEQIKPAGGIVDTRPAFPLRSVTYAKIPLTSARGFRLAAEERFSKRTLWDMCPPAATFRHRPRQHRNPFKSGLDERIHEWPYIPDTQLPEPWSCDWSRFEESIEDWYDVDQDFVWKEYGRELVGFVPALYVPMSPARGDTVICPPGGAGTYYVWYNEGRIQDGPWRGEMQRFDGVYASLKHFVQTADWNRLESVAYRPTVSDD</sequence>
<dbReference type="EMBL" id="JACAZI010000034">
    <property type="protein sequence ID" value="KAF7328876.1"/>
    <property type="molecule type" value="Genomic_DNA"/>
</dbReference>
<organism evidence="1 2">
    <name type="scientific">Mycena venus</name>
    <dbReference type="NCBI Taxonomy" id="2733690"/>
    <lineage>
        <taxon>Eukaryota</taxon>
        <taxon>Fungi</taxon>
        <taxon>Dikarya</taxon>
        <taxon>Basidiomycota</taxon>
        <taxon>Agaricomycotina</taxon>
        <taxon>Agaricomycetes</taxon>
        <taxon>Agaricomycetidae</taxon>
        <taxon>Agaricales</taxon>
        <taxon>Marasmiineae</taxon>
        <taxon>Mycenaceae</taxon>
        <taxon>Mycena</taxon>
    </lineage>
</organism>
<gene>
    <name evidence="1" type="ORF">MVEN_02517300</name>
</gene>
<dbReference type="Proteomes" id="UP000620124">
    <property type="component" value="Unassembled WGS sequence"/>
</dbReference>
<protein>
    <submittedName>
        <fullName evidence="1">Uncharacterized protein</fullName>
    </submittedName>
</protein>
<name>A0A8H6WUK2_9AGAR</name>
<evidence type="ECO:0000313" key="1">
    <source>
        <dbReference type="EMBL" id="KAF7328876.1"/>
    </source>
</evidence>